<dbReference type="Proteomes" id="UP000028504">
    <property type="component" value="Chromosome"/>
</dbReference>
<keyword evidence="6" id="KW-1185">Reference proteome</keyword>
<evidence type="ECO:0000259" key="3">
    <source>
        <dbReference type="Pfam" id="PF11774"/>
    </source>
</evidence>
<evidence type="ECO:0000259" key="4">
    <source>
        <dbReference type="Pfam" id="PF23359"/>
    </source>
</evidence>
<dbReference type="Pfam" id="PF23359">
    <property type="entry name" value="Lsr2_DNA-bd"/>
    <property type="match status" value="1"/>
</dbReference>
<accession>A0ABM5QQ19</accession>
<proteinExistence type="predicted"/>
<feature type="domain" description="Lsr2 dimerization" evidence="3">
    <location>
        <begin position="1"/>
        <end position="61"/>
    </location>
</feature>
<keyword evidence="1" id="KW-0238">DNA-binding</keyword>
<protein>
    <submittedName>
        <fullName evidence="5">Histone</fullName>
    </submittedName>
</protein>
<dbReference type="Pfam" id="PF11774">
    <property type="entry name" value="Lsr2"/>
    <property type="match status" value="1"/>
</dbReference>
<sequence>MARKEITQYFDDIDQTPLTENEVNVVRFGLGGNSYVMDLSEENARRFREMLEPYVQVARRERMTTTTRRRGTTTPRNSRAAQIRQWAQEQGKEVADRGKIPAEIVEAYNAAH</sequence>
<dbReference type="RefSeq" id="WP_038607081.1">
    <property type="nucleotide sequence ID" value="NZ_CP008944.1"/>
</dbReference>
<dbReference type="Gene3D" id="4.10.320.10">
    <property type="entry name" value="E3-binding domain"/>
    <property type="match status" value="1"/>
</dbReference>
<dbReference type="EMBL" id="CP008944">
    <property type="protein sequence ID" value="AIG64839.1"/>
    <property type="molecule type" value="Genomic_DNA"/>
</dbReference>
<organism evidence="5 6">
    <name type="scientific">Corynebacterium atypicum</name>
    <dbReference type="NCBI Taxonomy" id="191610"/>
    <lineage>
        <taxon>Bacteria</taxon>
        <taxon>Bacillati</taxon>
        <taxon>Actinomycetota</taxon>
        <taxon>Actinomycetes</taxon>
        <taxon>Mycobacteriales</taxon>
        <taxon>Corynebacteriaceae</taxon>
        <taxon>Corynebacterium</taxon>
    </lineage>
</organism>
<evidence type="ECO:0000256" key="2">
    <source>
        <dbReference type="SAM" id="MobiDB-lite"/>
    </source>
</evidence>
<dbReference type="InterPro" id="IPR024412">
    <property type="entry name" value="Lsr2_dim_dom"/>
</dbReference>
<dbReference type="InterPro" id="IPR036625">
    <property type="entry name" value="E3-bd_dom_sf"/>
</dbReference>
<reference evidence="5 6" key="1">
    <citation type="submission" date="2014-07" db="EMBL/GenBank/DDBJ databases">
        <title>Complete genome sequence of Corynebacterium atypicum DSM 44849: identifiction of the mycolic acid biosynthesis genes.</title>
        <authorList>
            <person name="Tippelt A."/>
            <person name="Mollmann S."/>
            <person name="Albersmeier A."/>
            <person name="Jaenicke S."/>
            <person name="Ruckert C."/>
            <person name="Tauch A."/>
        </authorList>
    </citation>
    <scope>NUCLEOTIDE SEQUENCE [LARGE SCALE GENOMIC DNA]</scope>
    <source>
        <strain evidence="5 6">R2070</strain>
    </source>
</reference>
<feature type="region of interest" description="Disordered" evidence="2">
    <location>
        <begin position="59"/>
        <end position="83"/>
    </location>
</feature>
<dbReference type="Gene3D" id="3.30.60.230">
    <property type="entry name" value="Lsr2, dimerization domain"/>
    <property type="match status" value="1"/>
</dbReference>
<evidence type="ECO:0000313" key="6">
    <source>
        <dbReference type="Proteomes" id="UP000028504"/>
    </source>
</evidence>
<evidence type="ECO:0000313" key="5">
    <source>
        <dbReference type="EMBL" id="AIG64839.1"/>
    </source>
</evidence>
<feature type="domain" description="Lsr2 DNA-binding" evidence="4">
    <location>
        <begin position="77"/>
        <end position="111"/>
    </location>
</feature>
<evidence type="ECO:0000256" key="1">
    <source>
        <dbReference type="ARBA" id="ARBA00023125"/>
    </source>
</evidence>
<dbReference type="InterPro" id="IPR042261">
    <property type="entry name" value="Lsr2-like_dimerization"/>
</dbReference>
<dbReference type="InterPro" id="IPR055370">
    <property type="entry name" value="Lsr2_DNA-bd"/>
</dbReference>
<gene>
    <name evidence="5" type="ORF">CATYP_10085</name>
</gene>
<name>A0ABM5QQ19_9CORY</name>